<dbReference type="Proteomes" id="UP001497700">
    <property type="component" value="Unassembled WGS sequence"/>
</dbReference>
<evidence type="ECO:0000313" key="2">
    <source>
        <dbReference type="Proteomes" id="UP001497700"/>
    </source>
</evidence>
<keyword evidence="2" id="KW-1185">Reference proteome</keyword>
<name>A0ACB9ZEC1_9PEZI</name>
<sequence>MLSRLPTIMSAKDQSFGSNNPFRRKLPSSSSEGPDPAPTPSLDGTLDSAPRPPFTTFKSVQPADQRWEDAEEKTAAVQLKPKKVVKRVRVQSPPPSSPEEEEDAVPVTRFPPVHDLDFDDDDDDGSSSDSQEYGDHAGPLNPASSGTYGRDGYQRVQTGPPANPFSTTLQDLEQTRQGQDASALAANAAAKGSLDVNSFKRLLLTGYANIPGPSSASAATSAVGRNPGTLSHLQPPLPDGVSNTDTSSVSRQSILDAMLQETPRTSHEVSEPEDPEERRDMLPSSPLSHVPSSSARKKPPPPNSRHGKLIKIELGADIESRVVKPSTPPISISTTSLPAIAPPRKSSSHSITSSQPQPLATDVNKPLPLTPFRPSVEEAVDSPFDREAIGKVPEPFADIQANPRPPTPPAATRNRSESNGSTQLRKPTAPPPRRHGRSDSRAPSILNADDDTPPRSSLESNRSRADSVRANIGISVPAPPPPRRPNHARQGSSYTSPNQVTFASALPTSPSISEGEFSPMGIGLHRPSSSGQAGSIAGLATITTSKDGLPKLSPPPPPPARQASTRRPPSIRSMDLGNGPGMTRRVSKEKDGGVAPPPPPPPRQRGSSRASVDSPAPIAEDARSASGELRQEPATSAETSTQGAEILADIDALQRDVNALMGRYGNADGS</sequence>
<proteinExistence type="predicted"/>
<dbReference type="EMBL" id="MU393427">
    <property type="protein sequence ID" value="KAI4869877.1"/>
    <property type="molecule type" value="Genomic_DNA"/>
</dbReference>
<reference evidence="1 2" key="1">
    <citation type="journal article" date="2022" name="New Phytol.">
        <title>Ecological generalism drives hyperdiversity of secondary metabolite gene clusters in xylarialean endophytes.</title>
        <authorList>
            <person name="Franco M.E.E."/>
            <person name="Wisecaver J.H."/>
            <person name="Arnold A.E."/>
            <person name="Ju Y.M."/>
            <person name="Slot J.C."/>
            <person name="Ahrendt S."/>
            <person name="Moore L.P."/>
            <person name="Eastman K.E."/>
            <person name="Scott K."/>
            <person name="Konkel Z."/>
            <person name="Mondo S.J."/>
            <person name="Kuo A."/>
            <person name="Hayes R.D."/>
            <person name="Haridas S."/>
            <person name="Andreopoulos B."/>
            <person name="Riley R."/>
            <person name="LaButti K."/>
            <person name="Pangilinan J."/>
            <person name="Lipzen A."/>
            <person name="Amirebrahimi M."/>
            <person name="Yan J."/>
            <person name="Adam C."/>
            <person name="Keymanesh K."/>
            <person name="Ng V."/>
            <person name="Louie K."/>
            <person name="Northen T."/>
            <person name="Drula E."/>
            <person name="Henrissat B."/>
            <person name="Hsieh H.M."/>
            <person name="Youens-Clark K."/>
            <person name="Lutzoni F."/>
            <person name="Miadlikowska J."/>
            <person name="Eastwood D.C."/>
            <person name="Hamelin R.C."/>
            <person name="Grigoriev I.V."/>
            <person name="U'Ren J.M."/>
        </authorList>
    </citation>
    <scope>NUCLEOTIDE SEQUENCE [LARGE SCALE GENOMIC DNA]</scope>
    <source>
        <strain evidence="1 2">CBS 119005</strain>
    </source>
</reference>
<accession>A0ACB9ZEC1</accession>
<protein>
    <submittedName>
        <fullName evidence="1">Uncharacterized protein</fullName>
    </submittedName>
</protein>
<evidence type="ECO:0000313" key="1">
    <source>
        <dbReference type="EMBL" id="KAI4869877.1"/>
    </source>
</evidence>
<gene>
    <name evidence="1" type="ORF">F4820DRAFT_405366</name>
</gene>
<comment type="caution">
    <text evidence="1">The sequence shown here is derived from an EMBL/GenBank/DDBJ whole genome shotgun (WGS) entry which is preliminary data.</text>
</comment>
<organism evidence="1 2">
    <name type="scientific">Hypoxylon rubiginosum</name>
    <dbReference type="NCBI Taxonomy" id="110542"/>
    <lineage>
        <taxon>Eukaryota</taxon>
        <taxon>Fungi</taxon>
        <taxon>Dikarya</taxon>
        <taxon>Ascomycota</taxon>
        <taxon>Pezizomycotina</taxon>
        <taxon>Sordariomycetes</taxon>
        <taxon>Xylariomycetidae</taxon>
        <taxon>Xylariales</taxon>
        <taxon>Hypoxylaceae</taxon>
        <taxon>Hypoxylon</taxon>
    </lineage>
</organism>